<organism evidence="2 3">
    <name type="scientific">Desulforamulus aquiferis</name>
    <dbReference type="NCBI Taxonomy" id="1397668"/>
    <lineage>
        <taxon>Bacteria</taxon>
        <taxon>Bacillati</taxon>
        <taxon>Bacillota</taxon>
        <taxon>Clostridia</taxon>
        <taxon>Eubacteriales</taxon>
        <taxon>Peptococcaceae</taxon>
        <taxon>Desulforamulus</taxon>
    </lineage>
</organism>
<protein>
    <submittedName>
        <fullName evidence="2">Protein-glutamate O-methyltransferase CheR</fullName>
    </submittedName>
</protein>
<dbReference type="InterPro" id="IPR000780">
    <property type="entry name" value="CheR_MeTrfase"/>
</dbReference>
<feature type="domain" description="CheR-type methyltransferase" evidence="1">
    <location>
        <begin position="5"/>
        <end position="257"/>
    </location>
</feature>
<comment type="caution">
    <text evidence="2">The sequence shown here is derived from an EMBL/GenBank/DDBJ whole genome shotgun (WGS) entry which is preliminary data.</text>
</comment>
<dbReference type="InterPro" id="IPR050903">
    <property type="entry name" value="Bact_Chemotaxis_MeTrfase"/>
</dbReference>
<keyword evidence="3" id="KW-1185">Reference proteome</keyword>
<dbReference type="PANTHER" id="PTHR24422:SF8">
    <property type="entry name" value="CHEMOTAXIS PROTEIN"/>
    <property type="match status" value="1"/>
</dbReference>
<dbReference type="PANTHER" id="PTHR24422">
    <property type="entry name" value="CHEMOTAXIS PROTEIN METHYLTRANSFERASE"/>
    <property type="match status" value="1"/>
</dbReference>
<accession>A0AAW7ZAU3</accession>
<dbReference type="GO" id="GO:0008757">
    <property type="term" value="F:S-adenosylmethionine-dependent methyltransferase activity"/>
    <property type="evidence" value="ECO:0007669"/>
    <property type="project" value="InterPro"/>
</dbReference>
<name>A0AAW7ZAU3_9FIRM</name>
<reference evidence="2" key="1">
    <citation type="journal article" date="2023" name="J. Hazard. Mater.">
        <title>Anaerobic biodegradation of pyrene and benzo[a]pyrene by a new sulfate-reducing Desulforamulus aquiferis strain DSA.</title>
        <authorList>
            <person name="Zhang Z."/>
            <person name="Sun J."/>
            <person name="Gong X."/>
            <person name="Wang C."/>
            <person name="Wang H."/>
        </authorList>
    </citation>
    <scope>NUCLEOTIDE SEQUENCE</scope>
    <source>
        <strain evidence="2">DSA</strain>
    </source>
</reference>
<reference evidence="2" key="2">
    <citation type="submission" date="2023-03" db="EMBL/GenBank/DDBJ databases">
        <authorList>
            <person name="Zhang Z."/>
        </authorList>
    </citation>
    <scope>NUCLEOTIDE SEQUENCE</scope>
    <source>
        <strain evidence="2">DSA</strain>
    </source>
</reference>
<dbReference type="Pfam" id="PF01739">
    <property type="entry name" value="CheR"/>
    <property type="match status" value="1"/>
</dbReference>
<dbReference type="EMBL" id="JARPTC010000003">
    <property type="protein sequence ID" value="MDO7786224.1"/>
    <property type="molecule type" value="Genomic_DNA"/>
</dbReference>
<dbReference type="AlphaFoldDB" id="A0AAW7ZAU3"/>
<proteinExistence type="predicted"/>
<dbReference type="PRINTS" id="PR00996">
    <property type="entry name" value="CHERMTFRASE"/>
</dbReference>
<dbReference type="RefSeq" id="WP_304541135.1">
    <property type="nucleotide sequence ID" value="NZ_JARPTC010000003.1"/>
</dbReference>
<evidence type="ECO:0000259" key="1">
    <source>
        <dbReference type="PROSITE" id="PS50123"/>
    </source>
</evidence>
<gene>
    <name evidence="2" type="ORF">P6N53_03175</name>
</gene>
<evidence type="ECO:0000313" key="2">
    <source>
        <dbReference type="EMBL" id="MDO7786224.1"/>
    </source>
</evidence>
<dbReference type="SMART" id="SM00138">
    <property type="entry name" value="MeTrc"/>
    <property type="match status" value="1"/>
</dbReference>
<dbReference type="InterPro" id="IPR022641">
    <property type="entry name" value="CheR_N"/>
</dbReference>
<dbReference type="Gene3D" id="3.40.50.150">
    <property type="entry name" value="Vaccinia Virus protein VP39"/>
    <property type="match status" value="1"/>
</dbReference>
<dbReference type="Pfam" id="PF03705">
    <property type="entry name" value="CheR_N"/>
    <property type="match status" value="1"/>
</dbReference>
<dbReference type="PROSITE" id="PS50123">
    <property type="entry name" value="CHER"/>
    <property type="match status" value="1"/>
</dbReference>
<dbReference type="SUPFAM" id="SSF53335">
    <property type="entry name" value="S-adenosyl-L-methionine-dependent methyltransferases"/>
    <property type="match status" value="1"/>
</dbReference>
<dbReference type="InterPro" id="IPR029063">
    <property type="entry name" value="SAM-dependent_MTases_sf"/>
</dbReference>
<evidence type="ECO:0000313" key="3">
    <source>
        <dbReference type="Proteomes" id="UP001172911"/>
    </source>
</evidence>
<sequence>MKESQEQQTEQLENIEIELLLEGIFRHYGYDFRNYVFSSIRRRILHRMREERLQSISALQALVLHNKKSMSKLLGDLSITVTEMFRDPSFFLTFRKNVVPLLRRYPFIRIWHAGCATGEEVFSMAILLYEENLYHKTTIYATDINEVALKGASRGVFPIDKMQTYTANYLKAGGSRSFSEYYRAEGSEVIFHPFLSERVVFSRHNLVTDGSINEFNVIICRNVLIYFDKTLQNRVHKLFYESLGEEGILGLGNKESIRFSDHQNSYVEMGSKDKLYIKKG</sequence>
<dbReference type="SUPFAM" id="SSF47757">
    <property type="entry name" value="Chemotaxis receptor methyltransferase CheR, N-terminal domain"/>
    <property type="match status" value="1"/>
</dbReference>
<dbReference type="Proteomes" id="UP001172911">
    <property type="component" value="Unassembled WGS sequence"/>
</dbReference>
<dbReference type="InterPro" id="IPR022642">
    <property type="entry name" value="CheR_C"/>
</dbReference>